<feature type="transmembrane region" description="Helical" evidence="5">
    <location>
        <begin position="797"/>
        <end position="820"/>
    </location>
</feature>
<evidence type="ECO:0000313" key="7">
    <source>
        <dbReference type="EMBL" id="PYE45716.1"/>
    </source>
</evidence>
<evidence type="ECO:0000256" key="2">
    <source>
        <dbReference type="ARBA" id="ARBA00022692"/>
    </source>
</evidence>
<dbReference type="Pfam" id="PF12698">
    <property type="entry name" value="ABC2_membrane_3"/>
    <property type="match status" value="1"/>
</dbReference>
<keyword evidence="4 5" id="KW-0472">Membrane</keyword>
<evidence type="ECO:0000259" key="6">
    <source>
        <dbReference type="Pfam" id="PF12698"/>
    </source>
</evidence>
<dbReference type="NCBIfam" id="TIGR03062">
    <property type="entry name" value="pip_yhgE_Cterm"/>
    <property type="match status" value="1"/>
</dbReference>
<feature type="transmembrane region" description="Helical" evidence="5">
    <location>
        <begin position="764"/>
        <end position="785"/>
    </location>
</feature>
<evidence type="ECO:0000256" key="3">
    <source>
        <dbReference type="ARBA" id="ARBA00022989"/>
    </source>
</evidence>
<evidence type="ECO:0000256" key="4">
    <source>
        <dbReference type="ARBA" id="ARBA00023136"/>
    </source>
</evidence>
<reference evidence="7 9" key="1">
    <citation type="submission" date="2018-06" db="EMBL/GenBank/DDBJ databases">
        <title>Genomic Encyclopedia of Type Strains, Phase III (KMG-III): the genomes of soil and plant-associated and newly described type strains.</title>
        <authorList>
            <person name="Whitman W."/>
        </authorList>
    </citation>
    <scope>NUCLEOTIDE SEQUENCE [LARGE SCALE GENOMIC DNA]</scope>
    <source>
        <strain evidence="7 9">CECT 7022</strain>
    </source>
</reference>
<gene>
    <name evidence="7" type="ORF">DFQ00_11763</name>
    <name evidence="8" type="ORF">HUB98_08020</name>
</gene>
<reference evidence="8 10" key="2">
    <citation type="submission" date="2020-06" db="EMBL/GenBank/DDBJ databases">
        <title>Complete genome of Paenibacillus barcinonensis KACC11450.</title>
        <authorList>
            <person name="Kim M."/>
            <person name="Park Y.-J."/>
            <person name="Shin J.-H."/>
        </authorList>
    </citation>
    <scope>NUCLEOTIDE SEQUENCE [LARGE SCALE GENOMIC DNA]</scope>
    <source>
        <strain evidence="8 10">KACC11450</strain>
    </source>
</reference>
<evidence type="ECO:0000313" key="9">
    <source>
        <dbReference type="Proteomes" id="UP000247790"/>
    </source>
</evidence>
<evidence type="ECO:0000256" key="5">
    <source>
        <dbReference type="SAM" id="Phobius"/>
    </source>
</evidence>
<name>A0A2V4VA18_PAEBA</name>
<accession>A0A2V4VA18</accession>
<dbReference type="OrthoDB" id="9811483at2"/>
<feature type="transmembrane region" description="Helical" evidence="5">
    <location>
        <begin position="852"/>
        <end position="869"/>
    </location>
</feature>
<dbReference type="Proteomes" id="UP000509327">
    <property type="component" value="Chromosome"/>
</dbReference>
<dbReference type="PANTHER" id="PTHR43077:SF10">
    <property type="entry name" value="TRANSPORT PERMEASE PROTEIN"/>
    <property type="match status" value="1"/>
</dbReference>
<dbReference type="GO" id="GO:0016020">
    <property type="term" value="C:membrane"/>
    <property type="evidence" value="ECO:0007669"/>
    <property type="project" value="UniProtKB-SubCell"/>
</dbReference>
<dbReference type="PANTHER" id="PTHR43077">
    <property type="entry name" value="TRANSPORT PERMEASE YVFS-RELATED"/>
    <property type="match status" value="1"/>
</dbReference>
<evidence type="ECO:0000313" key="8">
    <source>
        <dbReference type="EMBL" id="QKS56290.1"/>
    </source>
</evidence>
<dbReference type="Gene3D" id="3.40.1710.10">
    <property type="entry name" value="abc type-2 transporter like domain"/>
    <property type="match status" value="1"/>
</dbReference>
<dbReference type="InterPro" id="IPR017500">
    <property type="entry name" value="Phage_infect_YhgE_N"/>
</dbReference>
<dbReference type="RefSeq" id="WP_110898486.1">
    <property type="nucleotide sequence ID" value="NZ_CP054614.1"/>
</dbReference>
<dbReference type="InterPro" id="IPR017501">
    <property type="entry name" value="Phage_infect_YhgE_C"/>
</dbReference>
<dbReference type="NCBIfam" id="TIGR03061">
    <property type="entry name" value="pip_yhgE_Nterm"/>
    <property type="match status" value="1"/>
</dbReference>
<dbReference type="EMBL" id="QJSW01000017">
    <property type="protein sequence ID" value="PYE45716.1"/>
    <property type="molecule type" value="Genomic_DNA"/>
</dbReference>
<feature type="transmembrane region" description="Helical" evidence="5">
    <location>
        <begin position="12"/>
        <end position="35"/>
    </location>
</feature>
<proteinExistence type="predicted"/>
<protein>
    <submittedName>
        <fullName evidence="7">Putative membrane protein</fullName>
    </submittedName>
    <submittedName>
        <fullName evidence="8">YhgE/Pip domain-containing protein</fullName>
    </submittedName>
</protein>
<dbReference type="AlphaFoldDB" id="A0A2V4VA18"/>
<keyword evidence="2 5" id="KW-0812">Transmembrane</keyword>
<keyword evidence="10" id="KW-1185">Reference proteome</keyword>
<sequence>MRHIWQIYKTDWVHILKVPTGIFLIAAIILLPGVYDWVNVKSVWDPYSNTQGIKIAVTSEDQGSSVTGTSVNIGEALIRSLKQNKKLGWTFVDKEQASRGVQTGEYYASLLIPADFSSKITGIVEGKLDRPEVIYTVNEKVNAIAPKITGSGVSAITKQINENFTEAVSEAVLTKLREAGIEINAQLPTLRKMEHGIFMLEKNLPAIRAAGQKVLEVDQAMPEIVTKAQKIVELEKRLPEINEAAGYVLKIQQYWPQIKAAAGEVVALETRIPEIQQAVARIQEVDANFGQVAGVIVTALDKTDKAMAIVSAAEQDLDKISGIAANGAQLAEELNRFVSATQEAFQTITPTIRQNLLLIQQITNAAGDVFAQLNETDLSKLPNADEIDRITVRLGNAVKIADSMAALLGKIDGLLPSHPLSAKVQQLQTISDQLQQQIRLAGIISNALQNNTTPPADIVARLNEMTRNASSGIDRFISTYDSQISPALSAGTDQLQSILSTSADTLEGAQERLPDIADILAAAKQGITFGQSELEKIQSDLPQIQAKIHEISQTLDAKSKAFIQALHTVSSLVQRDLPKLEDKLNAAASFVRNDLPQAEKQIHKASSFVQHQLPEVQKGVHRLAGLVRDDLPALENAIRKAAVKLREVEGNNQFAELAKLLRGDIEKESAFLASPVQIKEQQLYPIPNYGSAMSPFYAVLSLWVGSTLLISLLRAEAENPEGRYRGYELYLGRLATFLTIGLLQAICVTAGDILILGTYVADQWWFIVFAMLVSTVFVTITYTLLSVFGNIGKGIAIIFMVFQFSSSGGTFPISMTSPFFQALNPFMPFTYAISLLREAVGGILWSTAIKDILWLCLFIALSLILALLLKRPLSSLTKRSAENAKKTKIIA</sequence>
<keyword evidence="3 5" id="KW-1133">Transmembrane helix</keyword>
<dbReference type="EMBL" id="CP054614">
    <property type="protein sequence ID" value="QKS56290.1"/>
    <property type="molecule type" value="Genomic_DNA"/>
</dbReference>
<feature type="transmembrane region" description="Helical" evidence="5">
    <location>
        <begin position="695"/>
        <end position="713"/>
    </location>
</feature>
<feature type="domain" description="ABC-2 type transporter transmembrane" evidence="6">
    <location>
        <begin position="655"/>
        <end position="868"/>
    </location>
</feature>
<organism evidence="7 9">
    <name type="scientific">Paenibacillus barcinonensis</name>
    <dbReference type="NCBI Taxonomy" id="198119"/>
    <lineage>
        <taxon>Bacteria</taxon>
        <taxon>Bacillati</taxon>
        <taxon>Bacillota</taxon>
        <taxon>Bacilli</taxon>
        <taxon>Bacillales</taxon>
        <taxon>Paenibacillaceae</taxon>
        <taxon>Paenibacillus</taxon>
    </lineage>
</organism>
<comment type="subcellular location">
    <subcellularLocation>
        <location evidence="1">Membrane</location>
        <topology evidence="1">Multi-pass membrane protein</topology>
    </subcellularLocation>
</comment>
<dbReference type="InterPro" id="IPR051328">
    <property type="entry name" value="T7SS_ABC-Transporter"/>
</dbReference>
<evidence type="ECO:0000256" key="1">
    <source>
        <dbReference type="ARBA" id="ARBA00004141"/>
    </source>
</evidence>
<dbReference type="Proteomes" id="UP000247790">
    <property type="component" value="Unassembled WGS sequence"/>
</dbReference>
<evidence type="ECO:0000313" key="10">
    <source>
        <dbReference type="Proteomes" id="UP000509327"/>
    </source>
</evidence>
<dbReference type="InterPro" id="IPR013525">
    <property type="entry name" value="ABC2_TM"/>
</dbReference>
<dbReference type="GO" id="GO:0140359">
    <property type="term" value="F:ABC-type transporter activity"/>
    <property type="evidence" value="ECO:0007669"/>
    <property type="project" value="InterPro"/>
</dbReference>
<feature type="transmembrane region" description="Helical" evidence="5">
    <location>
        <begin position="734"/>
        <end position="758"/>
    </location>
</feature>